<organism evidence="2 3">
    <name type="scientific">Vulgatibacter incomptus</name>
    <dbReference type="NCBI Taxonomy" id="1391653"/>
    <lineage>
        <taxon>Bacteria</taxon>
        <taxon>Pseudomonadati</taxon>
        <taxon>Myxococcota</taxon>
        <taxon>Myxococcia</taxon>
        <taxon>Myxococcales</taxon>
        <taxon>Cystobacterineae</taxon>
        <taxon>Vulgatibacteraceae</taxon>
        <taxon>Vulgatibacter</taxon>
    </lineage>
</organism>
<name>A0A0K1PI25_9BACT</name>
<protein>
    <submittedName>
        <fullName evidence="2">Tryptophan synthase alpha chain</fullName>
    </submittedName>
</protein>
<sequence>MSCHSSTKGGGERGGAPTTVDLDNDGDVLRHADKIRSTVFGKGTMPPARPLDSCERAALETYLSTLEQGRCIPSCTGRVCGDDGCGGTCGTCKIGEECTAEGKCEAKVCTPDCDGKSCGSDGCGGSCGTCADGFACSAEQLCACETGNCGCTPDCDGKSCGPDGCDGTCGTCGNQQECDPDQKCAWQAKSYAADVAPIFAAKTCANGGCHARTNPQDGLDLSTASAGFAGMVDKHSHCAGKLLVNAGDVTGSYLVNKLTGQGMCSGARMPKNTTPLSPGQIDVVRAWIGSGAAP</sequence>
<dbReference type="Proteomes" id="UP000055590">
    <property type="component" value="Chromosome"/>
</dbReference>
<evidence type="ECO:0000256" key="1">
    <source>
        <dbReference type="SAM" id="MobiDB-lite"/>
    </source>
</evidence>
<dbReference type="AlphaFoldDB" id="A0A0K1PI25"/>
<accession>A0A0K1PI25</accession>
<dbReference type="STRING" id="1391653.AKJ08_3554"/>
<gene>
    <name evidence="2" type="ORF">AKJ08_3554</name>
</gene>
<dbReference type="EMBL" id="CP012332">
    <property type="protein sequence ID" value="AKU93167.1"/>
    <property type="molecule type" value="Genomic_DNA"/>
</dbReference>
<dbReference type="KEGG" id="vin:AKJ08_3554"/>
<evidence type="ECO:0000313" key="2">
    <source>
        <dbReference type="EMBL" id="AKU93167.1"/>
    </source>
</evidence>
<reference evidence="2 3" key="1">
    <citation type="submission" date="2015-08" db="EMBL/GenBank/DDBJ databases">
        <authorList>
            <person name="Babu N.S."/>
            <person name="Beckwith C.J."/>
            <person name="Beseler K.G."/>
            <person name="Brison A."/>
            <person name="Carone J.V."/>
            <person name="Caskin T.P."/>
            <person name="Diamond M."/>
            <person name="Durham M.E."/>
            <person name="Foxe J.M."/>
            <person name="Go M."/>
            <person name="Henderson B.A."/>
            <person name="Jones I.B."/>
            <person name="McGettigan J.A."/>
            <person name="Micheletti S.J."/>
            <person name="Nasrallah M.E."/>
            <person name="Ortiz D."/>
            <person name="Piller C.R."/>
            <person name="Privatt S.R."/>
            <person name="Schneider S.L."/>
            <person name="Sharp S."/>
            <person name="Smith T.C."/>
            <person name="Stanton J.D."/>
            <person name="Ullery H.E."/>
            <person name="Wilson R.J."/>
            <person name="Serrano M.G."/>
            <person name="Buck G."/>
            <person name="Lee V."/>
            <person name="Wang Y."/>
            <person name="Carvalho R."/>
            <person name="Voegtly L."/>
            <person name="Shi R."/>
            <person name="Duckworth R."/>
            <person name="Johnson A."/>
            <person name="Loviza R."/>
            <person name="Walstead R."/>
            <person name="Shah Z."/>
            <person name="Kiflezghi M."/>
            <person name="Wade K."/>
            <person name="Ball S.L."/>
            <person name="Bradley K.W."/>
            <person name="Asai D.J."/>
            <person name="Bowman C.A."/>
            <person name="Russell D.A."/>
            <person name="Pope W.H."/>
            <person name="Jacobs-Sera D."/>
            <person name="Hendrix R.W."/>
            <person name="Hatfull G.F."/>
        </authorList>
    </citation>
    <scope>NUCLEOTIDE SEQUENCE [LARGE SCALE GENOMIC DNA]</scope>
    <source>
        <strain evidence="2 3">DSM 27710</strain>
    </source>
</reference>
<keyword evidence="3" id="KW-1185">Reference proteome</keyword>
<evidence type="ECO:0000313" key="3">
    <source>
        <dbReference type="Proteomes" id="UP000055590"/>
    </source>
</evidence>
<proteinExistence type="predicted"/>
<dbReference type="PATRIC" id="fig|1391653.3.peg.3711"/>
<feature type="region of interest" description="Disordered" evidence="1">
    <location>
        <begin position="1"/>
        <end position="25"/>
    </location>
</feature>